<dbReference type="EMBL" id="CP028923">
    <property type="protein sequence ID" value="QCK13564.1"/>
    <property type="molecule type" value="Genomic_DNA"/>
</dbReference>
<dbReference type="RefSeq" id="WP_137089162.1">
    <property type="nucleotide sequence ID" value="NZ_CP028923.1"/>
</dbReference>
<dbReference type="Pfam" id="PF00494">
    <property type="entry name" value="SQS_PSY"/>
    <property type="match status" value="1"/>
</dbReference>
<proteinExistence type="predicted"/>
<keyword evidence="3" id="KW-1185">Reference proteome</keyword>
<gene>
    <name evidence="2" type="ORF">DCC35_01745</name>
</gene>
<name>A0A4D7JY19_9BACT</name>
<dbReference type="GO" id="GO:0051996">
    <property type="term" value="F:squalene synthase [NAD(P)H] activity"/>
    <property type="evidence" value="ECO:0007669"/>
    <property type="project" value="InterPro"/>
</dbReference>
<dbReference type="SUPFAM" id="SSF48576">
    <property type="entry name" value="Terpenoid synthases"/>
    <property type="match status" value="1"/>
</dbReference>
<dbReference type="SFLD" id="SFLDG01018">
    <property type="entry name" value="Squalene/Phytoene_Synthase_Lik"/>
    <property type="match status" value="1"/>
</dbReference>
<organism evidence="2 3">
    <name type="scientific">Mangrovivirga cuniculi</name>
    <dbReference type="NCBI Taxonomy" id="2715131"/>
    <lineage>
        <taxon>Bacteria</taxon>
        <taxon>Pseudomonadati</taxon>
        <taxon>Bacteroidota</taxon>
        <taxon>Cytophagia</taxon>
        <taxon>Cytophagales</taxon>
        <taxon>Mangrovivirgaceae</taxon>
        <taxon>Mangrovivirga</taxon>
    </lineage>
</organism>
<dbReference type="SFLD" id="SFLDG01212">
    <property type="entry name" value="Phytoene_synthase_like"/>
    <property type="match status" value="1"/>
</dbReference>
<dbReference type="GO" id="GO:0016117">
    <property type="term" value="P:carotenoid biosynthetic process"/>
    <property type="evidence" value="ECO:0007669"/>
    <property type="project" value="UniProtKB-ARBA"/>
</dbReference>
<dbReference type="Gene3D" id="1.10.600.10">
    <property type="entry name" value="Farnesyl Diphosphate Synthase"/>
    <property type="match status" value="1"/>
</dbReference>
<dbReference type="InterPro" id="IPR044843">
    <property type="entry name" value="Trans_IPPS_bact-type"/>
</dbReference>
<dbReference type="InterPro" id="IPR002060">
    <property type="entry name" value="Squ/phyt_synthse"/>
</dbReference>
<evidence type="ECO:0000256" key="1">
    <source>
        <dbReference type="ARBA" id="ARBA00022679"/>
    </source>
</evidence>
<dbReference type="PANTHER" id="PTHR31480">
    <property type="entry name" value="BIFUNCTIONAL LYCOPENE CYCLASE/PHYTOENE SYNTHASE"/>
    <property type="match status" value="1"/>
</dbReference>
<evidence type="ECO:0000313" key="3">
    <source>
        <dbReference type="Proteomes" id="UP000298616"/>
    </source>
</evidence>
<dbReference type="OrthoDB" id="9787280at2"/>
<reference evidence="2 3" key="1">
    <citation type="submission" date="2018-04" db="EMBL/GenBank/DDBJ databases">
        <title>Complete genome uncultured novel isolate.</title>
        <authorList>
            <person name="Merlino G."/>
        </authorList>
    </citation>
    <scope>NUCLEOTIDE SEQUENCE [LARGE SCALE GENOMIC DNA]</scope>
    <source>
        <strain evidence="3">R1DC9</strain>
    </source>
</reference>
<dbReference type="InterPro" id="IPR033904">
    <property type="entry name" value="Trans_IPPS_HH"/>
</dbReference>
<keyword evidence="1" id="KW-0808">Transferase</keyword>
<accession>A0A4D7JY19</accession>
<dbReference type="GO" id="GO:0004311">
    <property type="term" value="F:geranylgeranyl diphosphate synthase activity"/>
    <property type="evidence" value="ECO:0007669"/>
    <property type="project" value="InterPro"/>
</dbReference>
<dbReference type="SFLD" id="SFLDS00005">
    <property type="entry name" value="Isoprenoid_Synthase_Type_I"/>
    <property type="match status" value="1"/>
</dbReference>
<evidence type="ECO:0000313" key="2">
    <source>
        <dbReference type="EMBL" id="QCK13564.1"/>
    </source>
</evidence>
<sequence length="278" mass="32593">MIELFHKSAFECSKRITELYSTSFTLGIKTLSKRYHNPIFGIYGFVRYADEIVDTFHHLDKEKTLNLFEENTYKAIEEKFSMNPVLHSFQLVVNEYSIEKELIEAFLKSMRMDIYASTYNDSAYGEYIYGSAEVVGLMCLRVFCEGNNSEYEKLKPHAMSLGSAFQKVNFLRDLKSDFEERGRVYFPEVDFNSFSQDEKCEIEKDIEKDFDHALEGIINLPDGARAGVYLAYLYYRKLFNKIKKCPPHLILENRVRIPNFTKLVLLGSTYFKYQLRVI</sequence>
<dbReference type="PROSITE" id="PS01045">
    <property type="entry name" value="SQUALEN_PHYTOEN_SYN_2"/>
    <property type="match status" value="1"/>
</dbReference>
<protein>
    <submittedName>
        <fullName evidence="2">Phytoene synthase</fullName>
    </submittedName>
</protein>
<dbReference type="InterPro" id="IPR008949">
    <property type="entry name" value="Isoprenoid_synthase_dom_sf"/>
</dbReference>
<dbReference type="KEGG" id="fpf:DCC35_01745"/>
<dbReference type="AlphaFoldDB" id="A0A4D7JY19"/>
<dbReference type="InterPro" id="IPR019845">
    <property type="entry name" value="Squalene/phytoene_synthase_CS"/>
</dbReference>
<dbReference type="CDD" id="cd00683">
    <property type="entry name" value="Trans_IPPS_HH"/>
    <property type="match status" value="1"/>
</dbReference>
<dbReference type="Proteomes" id="UP000298616">
    <property type="component" value="Chromosome"/>
</dbReference>